<feature type="region of interest" description="Disordered" evidence="1">
    <location>
        <begin position="1"/>
        <end position="39"/>
    </location>
</feature>
<accession>A0A1M4RY28</accession>
<organism evidence="2 3">
    <name type="scientific">Actinomyces glycerinitolerans</name>
    <dbReference type="NCBI Taxonomy" id="1892869"/>
    <lineage>
        <taxon>Bacteria</taxon>
        <taxon>Bacillati</taxon>
        <taxon>Actinomycetota</taxon>
        <taxon>Actinomycetes</taxon>
        <taxon>Actinomycetales</taxon>
        <taxon>Actinomycetaceae</taxon>
        <taxon>Actinomyces</taxon>
    </lineage>
</organism>
<feature type="region of interest" description="Disordered" evidence="1">
    <location>
        <begin position="97"/>
        <end position="136"/>
    </location>
</feature>
<dbReference type="EMBL" id="FQTT01000009">
    <property type="protein sequence ID" value="SHE24894.1"/>
    <property type="molecule type" value="Genomic_DNA"/>
</dbReference>
<evidence type="ECO:0000256" key="1">
    <source>
        <dbReference type="SAM" id="MobiDB-lite"/>
    </source>
</evidence>
<proteinExistence type="predicted"/>
<evidence type="ECO:0000313" key="2">
    <source>
        <dbReference type="EMBL" id="SHE24894.1"/>
    </source>
</evidence>
<feature type="compositionally biased region" description="Low complexity" evidence="1">
    <location>
        <begin position="124"/>
        <end position="134"/>
    </location>
</feature>
<sequence length="226" mass="23736">MSPGGARTTHTFAPTTPKKASGNAKAGPDEPARTPRHAGLKQHVRAYNPHFRAGEVVLAGHRTLSGWRGCPRVGVGVSGSCVWVGVRQVAPTTRHFRRRASAPRTVARGGEPSTAARGAPLGRASTTTTWSAAAPGPPRLRARGACMPDGEPLLRRGCGGWWCEHPGWGGVAGVEPVESRPGPDHWVRPFGLCCAFSASATPVRPPLKGPEPFSRHLTGVVNPEPA</sequence>
<name>A0A1M4RY28_9ACTO</name>
<keyword evidence="3" id="KW-1185">Reference proteome</keyword>
<dbReference type="AlphaFoldDB" id="A0A1M4RY28"/>
<evidence type="ECO:0000313" key="3">
    <source>
        <dbReference type="Proteomes" id="UP000184291"/>
    </source>
</evidence>
<gene>
    <name evidence="2" type="ORF">ACGLYG10_1104</name>
</gene>
<dbReference type="Proteomes" id="UP000184291">
    <property type="component" value="Unassembled WGS sequence"/>
</dbReference>
<reference evidence="3" key="1">
    <citation type="submission" date="2016-09" db="EMBL/GenBank/DDBJ databases">
        <authorList>
            <person name="Strepis N."/>
        </authorList>
    </citation>
    <scope>NUCLEOTIDE SEQUENCE [LARGE SCALE GENOMIC DNA]</scope>
</reference>
<protein>
    <submittedName>
        <fullName evidence="2">Uncharacterized protein</fullName>
    </submittedName>
</protein>